<organism evidence="1 2">
    <name type="scientific">Lymnaea stagnalis</name>
    <name type="common">Great pond snail</name>
    <name type="synonym">Helix stagnalis</name>
    <dbReference type="NCBI Taxonomy" id="6523"/>
    <lineage>
        <taxon>Eukaryota</taxon>
        <taxon>Metazoa</taxon>
        <taxon>Spiralia</taxon>
        <taxon>Lophotrochozoa</taxon>
        <taxon>Mollusca</taxon>
        <taxon>Gastropoda</taxon>
        <taxon>Heterobranchia</taxon>
        <taxon>Euthyneura</taxon>
        <taxon>Panpulmonata</taxon>
        <taxon>Hygrophila</taxon>
        <taxon>Lymnaeoidea</taxon>
        <taxon>Lymnaeidae</taxon>
        <taxon>Lymnaea</taxon>
    </lineage>
</organism>
<proteinExistence type="predicted"/>
<dbReference type="AlphaFoldDB" id="A0AAV2HJD6"/>
<evidence type="ECO:0000313" key="1">
    <source>
        <dbReference type="EMBL" id="CAL1533992.1"/>
    </source>
</evidence>
<gene>
    <name evidence="1" type="ORF">GSLYS_00007952001</name>
</gene>
<reference evidence="1 2" key="1">
    <citation type="submission" date="2024-04" db="EMBL/GenBank/DDBJ databases">
        <authorList>
            <consortium name="Genoscope - CEA"/>
            <person name="William W."/>
        </authorList>
    </citation>
    <scope>NUCLEOTIDE SEQUENCE [LARGE SCALE GENOMIC DNA]</scope>
</reference>
<accession>A0AAV2HJD6</accession>
<comment type="caution">
    <text evidence="1">The sequence shown here is derived from an EMBL/GenBank/DDBJ whole genome shotgun (WGS) entry which is preliminary data.</text>
</comment>
<dbReference type="EMBL" id="CAXITT010000158">
    <property type="protein sequence ID" value="CAL1533992.1"/>
    <property type="molecule type" value="Genomic_DNA"/>
</dbReference>
<dbReference type="Proteomes" id="UP001497497">
    <property type="component" value="Unassembled WGS sequence"/>
</dbReference>
<evidence type="ECO:0000313" key="2">
    <source>
        <dbReference type="Proteomes" id="UP001497497"/>
    </source>
</evidence>
<protein>
    <submittedName>
        <fullName evidence="1">Uncharacterized protein</fullName>
    </submittedName>
</protein>
<sequence length="67" mass="7758">MADVEQDNPERQRRDLLMKLKKTTESLLAGQSVQGPWGTYGALRRICHDTESILCHRMRESKCVRTL</sequence>
<name>A0AAV2HJD6_LYMST</name>
<keyword evidence="2" id="KW-1185">Reference proteome</keyword>